<protein>
    <submittedName>
        <fullName evidence="1">Uncharacterized protein</fullName>
    </submittedName>
</protein>
<reference evidence="1" key="3">
    <citation type="submission" date="2022-06" db="UniProtKB">
        <authorList>
            <consortium name="EnsemblPlants"/>
        </authorList>
    </citation>
    <scope>IDENTIFICATION</scope>
</reference>
<reference evidence="1" key="2">
    <citation type="submission" date="2018-03" db="EMBL/GenBank/DDBJ databases">
        <title>The Triticum urartu genome reveals the dynamic nature of wheat genome evolution.</title>
        <authorList>
            <person name="Ling H."/>
            <person name="Ma B."/>
            <person name="Shi X."/>
            <person name="Liu H."/>
            <person name="Dong L."/>
            <person name="Sun H."/>
            <person name="Cao Y."/>
            <person name="Gao Q."/>
            <person name="Zheng S."/>
            <person name="Li Y."/>
            <person name="Yu Y."/>
            <person name="Du H."/>
            <person name="Qi M."/>
            <person name="Li Y."/>
            <person name="Yu H."/>
            <person name="Cui Y."/>
            <person name="Wang N."/>
            <person name="Chen C."/>
            <person name="Wu H."/>
            <person name="Zhao Y."/>
            <person name="Zhang J."/>
            <person name="Li Y."/>
            <person name="Zhou W."/>
            <person name="Zhang B."/>
            <person name="Hu W."/>
            <person name="Eijk M."/>
            <person name="Tang J."/>
            <person name="Witsenboer H."/>
            <person name="Zhao S."/>
            <person name="Li Z."/>
            <person name="Zhang A."/>
            <person name="Wang D."/>
            <person name="Liang C."/>
        </authorList>
    </citation>
    <scope>NUCLEOTIDE SEQUENCE [LARGE SCALE GENOMIC DNA]</scope>
    <source>
        <strain evidence="1">cv. G1812</strain>
    </source>
</reference>
<dbReference type="Gramene" id="TuG1812G0100000156.01.T01">
    <property type="protein sequence ID" value="TuG1812G0100000156.01.T01.cds251851"/>
    <property type="gene ID" value="TuG1812G0100000156.01"/>
</dbReference>
<organism evidence="1 2">
    <name type="scientific">Triticum urartu</name>
    <name type="common">Red wild einkorn</name>
    <name type="synonym">Crithodium urartu</name>
    <dbReference type="NCBI Taxonomy" id="4572"/>
    <lineage>
        <taxon>Eukaryota</taxon>
        <taxon>Viridiplantae</taxon>
        <taxon>Streptophyta</taxon>
        <taxon>Embryophyta</taxon>
        <taxon>Tracheophyta</taxon>
        <taxon>Spermatophyta</taxon>
        <taxon>Magnoliopsida</taxon>
        <taxon>Liliopsida</taxon>
        <taxon>Poales</taxon>
        <taxon>Poaceae</taxon>
        <taxon>BOP clade</taxon>
        <taxon>Pooideae</taxon>
        <taxon>Triticodae</taxon>
        <taxon>Triticeae</taxon>
        <taxon>Triticinae</taxon>
        <taxon>Triticum</taxon>
    </lineage>
</organism>
<accession>A0A8R7NZI3</accession>
<dbReference type="Proteomes" id="UP000015106">
    <property type="component" value="Chromosome 1"/>
</dbReference>
<name>A0A8R7NZI3_TRIUA</name>
<reference evidence="2" key="1">
    <citation type="journal article" date="2013" name="Nature">
        <title>Draft genome of the wheat A-genome progenitor Triticum urartu.</title>
        <authorList>
            <person name="Ling H.Q."/>
            <person name="Zhao S."/>
            <person name="Liu D."/>
            <person name="Wang J."/>
            <person name="Sun H."/>
            <person name="Zhang C."/>
            <person name="Fan H."/>
            <person name="Li D."/>
            <person name="Dong L."/>
            <person name="Tao Y."/>
            <person name="Gao C."/>
            <person name="Wu H."/>
            <person name="Li Y."/>
            <person name="Cui Y."/>
            <person name="Guo X."/>
            <person name="Zheng S."/>
            <person name="Wang B."/>
            <person name="Yu K."/>
            <person name="Liang Q."/>
            <person name="Yang W."/>
            <person name="Lou X."/>
            <person name="Chen J."/>
            <person name="Feng M."/>
            <person name="Jian J."/>
            <person name="Zhang X."/>
            <person name="Luo G."/>
            <person name="Jiang Y."/>
            <person name="Liu J."/>
            <person name="Wang Z."/>
            <person name="Sha Y."/>
            <person name="Zhang B."/>
            <person name="Wu H."/>
            <person name="Tang D."/>
            <person name="Shen Q."/>
            <person name="Xue P."/>
            <person name="Zou S."/>
            <person name="Wang X."/>
            <person name="Liu X."/>
            <person name="Wang F."/>
            <person name="Yang Y."/>
            <person name="An X."/>
            <person name="Dong Z."/>
            <person name="Zhang K."/>
            <person name="Zhang X."/>
            <person name="Luo M.C."/>
            <person name="Dvorak J."/>
            <person name="Tong Y."/>
            <person name="Wang J."/>
            <person name="Yang H."/>
            <person name="Li Z."/>
            <person name="Wang D."/>
            <person name="Zhang A."/>
            <person name="Wang J."/>
        </authorList>
    </citation>
    <scope>NUCLEOTIDE SEQUENCE</scope>
    <source>
        <strain evidence="2">cv. G1812</strain>
    </source>
</reference>
<dbReference type="EnsemblPlants" id="TuG1812G0100000156.01.T01">
    <property type="protein sequence ID" value="TuG1812G0100000156.01.T01.cds251851"/>
    <property type="gene ID" value="TuG1812G0100000156.01"/>
</dbReference>
<proteinExistence type="predicted"/>
<keyword evidence="2" id="KW-1185">Reference proteome</keyword>
<evidence type="ECO:0000313" key="1">
    <source>
        <dbReference type="EnsemblPlants" id="TuG1812G0100000156.01.T01.cds251851"/>
    </source>
</evidence>
<sequence length="134" mass="16096">MHTSLVSKRIYLKRRLLEQMKWKEEMKVRSTNVESAPPRKKKFATLAHQLVSLSMKFSAQKREKKTKTSFFKLYKSYIYSVPLDSRVKLVQSCRVALSSGYLVRYFYFESELVNRINFMIHFEKLQSQNQNEWV</sequence>
<evidence type="ECO:0000313" key="2">
    <source>
        <dbReference type="Proteomes" id="UP000015106"/>
    </source>
</evidence>
<dbReference type="AlphaFoldDB" id="A0A8R7NZI3"/>